<dbReference type="OMA" id="PLAMNIY"/>
<keyword evidence="4 6" id="KW-1133">Transmembrane helix</keyword>
<dbReference type="GeneTree" id="ENSGT00510000048781"/>
<comment type="similarity">
    <text evidence="2">Belongs to the MS4A family.</text>
</comment>
<protein>
    <submittedName>
        <fullName evidence="7">Uncharacterized protein</fullName>
    </submittedName>
</protein>
<evidence type="ECO:0000256" key="6">
    <source>
        <dbReference type="SAM" id="Phobius"/>
    </source>
</evidence>
<dbReference type="GO" id="GO:0009897">
    <property type="term" value="C:external side of plasma membrane"/>
    <property type="evidence" value="ECO:0007669"/>
    <property type="project" value="TreeGrafter"/>
</dbReference>
<sequence>MDPRQFFPLNLPESRMNPSGPAANNVVFVVPANGINALGSEQKKFQRSNEALGAVQIVLALIHCGLGGILFFSSNEFSALTMTAWYPFWGAGLFLISGSTASAAATSPTSSLVTASHALNNLSGLASFAGVVLLVIDLIKISILNFHAVSIPLFKQIALLSSYITPTSCQESAFPPDYCKIIRSYETGLLSLMLIFTVIQLVASCSTLCSDKDKAKKSSKHKEDHNQDEAQLMVPSAPADSNGLGVPMQPYHITNQYF</sequence>
<evidence type="ECO:0000313" key="8">
    <source>
        <dbReference type="Proteomes" id="UP000694392"/>
    </source>
</evidence>
<evidence type="ECO:0000256" key="3">
    <source>
        <dbReference type="ARBA" id="ARBA00022692"/>
    </source>
</evidence>
<dbReference type="InterPro" id="IPR030417">
    <property type="entry name" value="MS4A"/>
</dbReference>
<keyword evidence="5 6" id="KW-0472">Membrane</keyword>
<reference evidence="7" key="1">
    <citation type="submission" date="2025-08" db="UniProtKB">
        <authorList>
            <consortium name="Ensembl"/>
        </authorList>
    </citation>
    <scope>IDENTIFICATION</scope>
</reference>
<dbReference type="PANTHER" id="PTHR23320">
    <property type="entry name" value="MEMBRANE-SPANNING 4-DOMAINS SUBFAMILY A MS4A -RELATED"/>
    <property type="match status" value="1"/>
</dbReference>
<dbReference type="PANTHER" id="PTHR23320:SF79">
    <property type="entry name" value="B-LYMPHOCYTE ANTIGEN CD20"/>
    <property type="match status" value="1"/>
</dbReference>
<evidence type="ECO:0000256" key="5">
    <source>
        <dbReference type="ARBA" id="ARBA00023136"/>
    </source>
</evidence>
<keyword evidence="8" id="KW-1185">Reference proteome</keyword>
<dbReference type="Pfam" id="PF04103">
    <property type="entry name" value="CD20"/>
    <property type="match status" value="1"/>
</dbReference>
<evidence type="ECO:0000256" key="1">
    <source>
        <dbReference type="ARBA" id="ARBA00004141"/>
    </source>
</evidence>
<evidence type="ECO:0000256" key="2">
    <source>
        <dbReference type="ARBA" id="ARBA00009565"/>
    </source>
</evidence>
<keyword evidence="3 6" id="KW-0812">Transmembrane</keyword>
<proteinExistence type="inferred from homology"/>
<dbReference type="InterPro" id="IPR007237">
    <property type="entry name" value="CD20-like"/>
</dbReference>
<evidence type="ECO:0000256" key="4">
    <source>
        <dbReference type="ARBA" id="ARBA00022989"/>
    </source>
</evidence>
<dbReference type="AlphaFoldDB" id="A0A8D0HDB8"/>
<reference evidence="7" key="2">
    <citation type="submission" date="2025-09" db="UniProtKB">
        <authorList>
            <consortium name="Ensembl"/>
        </authorList>
    </citation>
    <scope>IDENTIFICATION</scope>
</reference>
<evidence type="ECO:0000313" key="7">
    <source>
        <dbReference type="Ensembl" id="ENSSPUP00000017673.1"/>
    </source>
</evidence>
<name>A0A8D0HDB8_SPHPU</name>
<feature type="transmembrane region" description="Helical" evidence="6">
    <location>
        <begin position="51"/>
        <end position="72"/>
    </location>
</feature>
<feature type="transmembrane region" description="Helical" evidence="6">
    <location>
        <begin position="190"/>
        <end position="210"/>
    </location>
</feature>
<feature type="transmembrane region" description="Helical" evidence="6">
    <location>
        <begin position="84"/>
        <end position="106"/>
    </location>
</feature>
<organism evidence="7 8">
    <name type="scientific">Sphenodon punctatus</name>
    <name type="common">Tuatara</name>
    <name type="synonym">Hatteria punctata</name>
    <dbReference type="NCBI Taxonomy" id="8508"/>
    <lineage>
        <taxon>Eukaryota</taxon>
        <taxon>Metazoa</taxon>
        <taxon>Chordata</taxon>
        <taxon>Craniata</taxon>
        <taxon>Vertebrata</taxon>
        <taxon>Euteleostomi</taxon>
        <taxon>Lepidosauria</taxon>
        <taxon>Sphenodontia</taxon>
        <taxon>Sphenodontidae</taxon>
        <taxon>Sphenodon</taxon>
    </lineage>
</organism>
<dbReference type="GO" id="GO:0007166">
    <property type="term" value="P:cell surface receptor signaling pathway"/>
    <property type="evidence" value="ECO:0007669"/>
    <property type="project" value="TreeGrafter"/>
</dbReference>
<comment type="subcellular location">
    <subcellularLocation>
        <location evidence="1">Membrane</location>
        <topology evidence="1">Multi-pass membrane protein</topology>
    </subcellularLocation>
</comment>
<dbReference type="Ensembl" id="ENSSPUT00000018816.1">
    <property type="protein sequence ID" value="ENSSPUP00000017673.1"/>
    <property type="gene ID" value="ENSSPUG00000013655.1"/>
</dbReference>
<accession>A0A8D0HDB8</accession>
<feature type="transmembrane region" description="Helical" evidence="6">
    <location>
        <begin position="118"/>
        <end position="136"/>
    </location>
</feature>
<dbReference type="Proteomes" id="UP000694392">
    <property type="component" value="Unplaced"/>
</dbReference>